<dbReference type="Pfam" id="PF25601">
    <property type="entry name" value="AAA_lid_14"/>
    <property type="match status" value="1"/>
</dbReference>
<dbReference type="Proteomes" id="UP000186469">
    <property type="component" value="Unassembled WGS sequence"/>
</dbReference>
<dbReference type="PROSITE" id="PS50110">
    <property type="entry name" value="RESPONSE_REGULATORY"/>
    <property type="match status" value="1"/>
</dbReference>
<dbReference type="PROSITE" id="PS50045">
    <property type="entry name" value="SIGMA54_INTERACT_4"/>
    <property type="match status" value="1"/>
</dbReference>
<dbReference type="InterPro" id="IPR002197">
    <property type="entry name" value="HTH_Fis"/>
</dbReference>
<dbReference type="FunFam" id="3.40.50.300:FF:000006">
    <property type="entry name" value="DNA-binding transcriptional regulator NtrC"/>
    <property type="match status" value="1"/>
</dbReference>
<protein>
    <submittedName>
        <fullName evidence="10">Two-component system, NtrC family, nitrogen regulation response regulator NtrX</fullName>
    </submittedName>
</protein>
<dbReference type="Gene3D" id="3.40.50.2300">
    <property type="match status" value="1"/>
</dbReference>
<dbReference type="InterPro" id="IPR009057">
    <property type="entry name" value="Homeodomain-like_sf"/>
</dbReference>
<evidence type="ECO:0000256" key="2">
    <source>
        <dbReference type="ARBA" id="ARBA00022741"/>
    </source>
</evidence>
<dbReference type="Gene3D" id="1.10.8.60">
    <property type="match status" value="1"/>
</dbReference>
<dbReference type="CDD" id="cd00009">
    <property type="entry name" value="AAA"/>
    <property type="match status" value="1"/>
</dbReference>
<name>A0A1M7SZ69_9BACT</name>
<reference evidence="10 11" key="1">
    <citation type="submission" date="2016-12" db="EMBL/GenBank/DDBJ databases">
        <authorList>
            <person name="Song W.-J."/>
            <person name="Kurnit D.M."/>
        </authorList>
    </citation>
    <scope>NUCLEOTIDE SEQUENCE [LARGE SCALE GENOMIC DNA]</scope>
    <source>
        <strain evidence="10 11">DSM 11393</strain>
    </source>
</reference>
<keyword evidence="4" id="KW-0902">Two-component regulatory system</keyword>
<evidence type="ECO:0000256" key="6">
    <source>
        <dbReference type="ARBA" id="ARBA00023163"/>
    </source>
</evidence>
<dbReference type="CDD" id="cd17550">
    <property type="entry name" value="REC_NtrX-like"/>
    <property type="match status" value="1"/>
</dbReference>
<evidence type="ECO:0000256" key="3">
    <source>
        <dbReference type="ARBA" id="ARBA00022840"/>
    </source>
</evidence>
<gene>
    <name evidence="10" type="ORF">SAMN02745728_01405</name>
</gene>
<dbReference type="SMART" id="SM00448">
    <property type="entry name" value="REC"/>
    <property type="match status" value="1"/>
</dbReference>
<dbReference type="InterPro" id="IPR011006">
    <property type="entry name" value="CheY-like_superfamily"/>
</dbReference>
<evidence type="ECO:0000313" key="10">
    <source>
        <dbReference type="EMBL" id="SHN63782.1"/>
    </source>
</evidence>
<dbReference type="PRINTS" id="PR01590">
    <property type="entry name" value="HTHFIS"/>
</dbReference>
<proteinExistence type="predicted"/>
<dbReference type="InterPro" id="IPR001789">
    <property type="entry name" value="Sig_transdc_resp-reg_receiver"/>
</dbReference>
<dbReference type="Gene3D" id="1.10.10.60">
    <property type="entry name" value="Homeodomain-like"/>
    <property type="match status" value="1"/>
</dbReference>
<keyword evidence="3" id="KW-0067">ATP-binding</keyword>
<dbReference type="Pfam" id="PF00072">
    <property type="entry name" value="Response_reg"/>
    <property type="match status" value="1"/>
</dbReference>
<dbReference type="InterPro" id="IPR002078">
    <property type="entry name" value="Sigma_54_int"/>
</dbReference>
<keyword evidence="2" id="KW-0547">Nucleotide-binding</keyword>
<keyword evidence="1 7" id="KW-0597">Phosphoprotein</keyword>
<dbReference type="Pfam" id="PF00158">
    <property type="entry name" value="Sigma54_activat"/>
    <property type="match status" value="1"/>
</dbReference>
<evidence type="ECO:0000259" key="8">
    <source>
        <dbReference type="PROSITE" id="PS50045"/>
    </source>
</evidence>
<dbReference type="SUPFAM" id="SSF46689">
    <property type="entry name" value="Homeodomain-like"/>
    <property type="match status" value="1"/>
</dbReference>
<accession>A0A1M7SZ69</accession>
<dbReference type="SUPFAM" id="SSF52172">
    <property type="entry name" value="CheY-like"/>
    <property type="match status" value="1"/>
</dbReference>
<dbReference type="AlphaFoldDB" id="A0A1M7SZ69"/>
<dbReference type="EMBL" id="FRDI01000005">
    <property type="protein sequence ID" value="SHN63782.1"/>
    <property type="molecule type" value="Genomic_DNA"/>
</dbReference>
<dbReference type="SMART" id="SM00382">
    <property type="entry name" value="AAA"/>
    <property type="match status" value="1"/>
</dbReference>
<keyword evidence="11" id="KW-1185">Reference proteome</keyword>
<keyword evidence="6" id="KW-0804">Transcription</keyword>
<dbReference type="GO" id="GO:0043565">
    <property type="term" value="F:sequence-specific DNA binding"/>
    <property type="evidence" value="ECO:0007669"/>
    <property type="project" value="InterPro"/>
</dbReference>
<evidence type="ECO:0000256" key="7">
    <source>
        <dbReference type="PROSITE-ProRule" id="PRU00169"/>
    </source>
</evidence>
<dbReference type="GO" id="GO:0005524">
    <property type="term" value="F:ATP binding"/>
    <property type="evidence" value="ECO:0007669"/>
    <property type="project" value="UniProtKB-KW"/>
</dbReference>
<evidence type="ECO:0000313" key="11">
    <source>
        <dbReference type="Proteomes" id="UP000186469"/>
    </source>
</evidence>
<organism evidence="10 11">
    <name type="scientific">Desulfovibrio litoralis DSM 11393</name>
    <dbReference type="NCBI Taxonomy" id="1121455"/>
    <lineage>
        <taxon>Bacteria</taxon>
        <taxon>Pseudomonadati</taxon>
        <taxon>Thermodesulfobacteriota</taxon>
        <taxon>Desulfovibrionia</taxon>
        <taxon>Desulfovibrionales</taxon>
        <taxon>Desulfovibrionaceae</taxon>
        <taxon>Desulfovibrio</taxon>
    </lineage>
</organism>
<dbReference type="Gene3D" id="3.40.50.300">
    <property type="entry name" value="P-loop containing nucleotide triphosphate hydrolases"/>
    <property type="match status" value="1"/>
</dbReference>
<evidence type="ECO:0000256" key="5">
    <source>
        <dbReference type="ARBA" id="ARBA00023015"/>
    </source>
</evidence>
<dbReference type="RefSeq" id="WP_072697088.1">
    <property type="nucleotide sequence ID" value="NZ_FRDI01000005.1"/>
</dbReference>
<evidence type="ECO:0000256" key="4">
    <source>
        <dbReference type="ARBA" id="ARBA00023012"/>
    </source>
</evidence>
<dbReference type="PANTHER" id="PTHR32071">
    <property type="entry name" value="TRANSCRIPTIONAL REGULATORY PROTEIN"/>
    <property type="match status" value="1"/>
</dbReference>
<dbReference type="FunFam" id="3.40.50.2300:FF:000018">
    <property type="entry name" value="DNA-binding transcriptional regulator NtrC"/>
    <property type="match status" value="1"/>
</dbReference>
<feature type="domain" description="Response regulatory" evidence="9">
    <location>
        <begin position="4"/>
        <end position="118"/>
    </location>
</feature>
<feature type="domain" description="Sigma-54 factor interaction" evidence="8">
    <location>
        <begin position="142"/>
        <end position="371"/>
    </location>
</feature>
<dbReference type="GO" id="GO:0006355">
    <property type="term" value="P:regulation of DNA-templated transcription"/>
    <property type="evidence" value="ECO:0007669"/>
    <property type="project" value="InterPro"/>
</dbReference>
<dbReference type="InterPro" id="IPR027417">
    <property type="entry name" value="P-loop_NTPase"/>
</dbReference>
<dbReference type="SUPFAM" id="SSF52540">
    <property type="entry name" value="P-loop containing nucleoside triphosphate hydrolases"/>
    <property type="match status" value="1"/>
</dbReference>
<dbReference type="PANTHER" id="PTHR32071:SF17">
    <property type="entry name" value="TRANSCRIPTIONAL REGULATOR (NTRC FAMILY)"/>
    <property type="match status" value="1"/>
</dbReference>
<dbReference type="GO" id="GO:0000160">
    <property type="term" value="P:phosphorelay signal transduction system"/>
    <property type="evidence" value="ECO:0007669"/>
    <property type="project" value="UniProtKB-KW"/>
</dbReference>
<dbReference type="InterPro" id="IPR003593">
    <property type="entry name" value="AAA+_ATPase"/>
</dbReference>
<feature type="modified residue" description="4-aspartylphosphate" evidence="7">
    <location>
        <position position="53"/>
    </location>
</feature>
<sequence length="474" mass="53418">MAWKILIIDDESDIRSSLSGILEDEGYITLEAEDGEKGLGLLKEEQVDLVFLDIWMPKIDGLEVLRQIRLSQNSVPVVMISGHGNIETAVKAIKEGATDFIEKPLSLDKVLSVSSKIFELNNLKRENQILRSRLNSQTVQEITGESLVMQELKAQIARVAPTDAWVLITGENGTGKEIVAQSIHAQSKRAGNTLVALNCAAIPEELIESELFGHEKGAFTGADSAKIGKFELAHQGTLFLDEIGDMSLKTQAKILRILQEKSFERVGGNKSFKVDVRVIAATNKNLEEAIEKGSFRQDLYYRLRVFPLTLPPLRKRSGDIPLLIDEFIYQLSQEHGFTPLSFTPETLEMLEAYPWFGNVRELKNFVERMLILYPGQLVDINKIPSEYLIGNSNLKSTELNNPIKSEYGLNKFEELQISEGTEEDFKSARNAFEIRFLTRKLKEYNGNVAKLAEAIGLERSYLYRKLRSHNIQVD</sequence>
<dbReference type="OrthoDB" id="9763792at2"/>
<keyword evidence="5" id="KW-0805">Transcription regulation</keyword>
<evidence type="ECO:0000259" key="9">
    <source>
        <dbReference type="PROSITE" id="PS50110"/>
    </source>
</evidence>
<dbReference type="STRING" id="1121455.SAMN02745728_01405"/>
<dbReference type="InterPro" id="IPR058031">
    <property type="entry name" value="AAA_lid_NorR"/>
</dbReference>
<evidence type="ECO:0000256" key="1">
    <source>
        <dbReference type="ARBA" id="ARBA00022553"/>
    </source>
</evidence>